<keyword evidence="10" id="KW-1185">Reference proteome</keyword>
<evidence type="ECO:0000256" key="8">
    <source>
        <dbReference type="RuleBase" id="RU000488"/>
    </source>
</evidence>
<proteinExistence type="inferred from homology"/>
<dbReference type="PRINTS" id="PR00926">
    <property type="entry name" value="MITOCARRIER"/>
</dbReference>
<dbReference type="Pfam" id="PF00153">
    <property type="entry name" value="Mito_carr"/>
    <property type="match status" value="3"/>
</dbReference>
<evidence type="ECO:0000313" key="10">
    <source>
        <dbReference type="Proteomes" id="UP000694412"/>
    </source>
</evidence>
<evidence type="ECO:0000256" key="3">
    <source>
        <dbReference type="ARBA" id="ARBA00022448"/>
    </source>
</evidence>
<protein>
    <submittedName>
        <fullName evidence="9">Solute carrier family 25 member 43</fullName>
    </submittedName>
</protein>
<reference evidence="9" key="2">
    <citation type="submission" date="2025-08" db="UniProtKB">
        <authorList>
            <consortium name="Ensembl"/>
        </authorList>
    </citation>
    <scope>IDENTIFICATION</scope>
</reference>
<name>A0A8C2U868_COTJA</name>
<dbReference type="Proteomes" id="UP000694412">
    <property type="component" value="Chromosome 4"/>
</dbReference>
<reference evidence="9" key="1">
    <citation type="submission" date="2015-11" db="EMBL/GenBank/DDBJ databases">
        <authorList>
            <consortium name="International Coturnix japonica Genome Analysis Consortium"/>
            <person name="Warren W."/>
            <person name="Burt D.W."/>
            <person name="Antin P.B."/>
            <person name="Lanford R."/>
            <person name="Gros J."/>
            <person name="Wilson R.K."/>
        </authorList>
    </citation>
    <scope>NUCLEOTIDE SEQUENCE [LARGE SCALE GENOMIC DNA]</scope>
</reference>
<dbReference type="Gene3D" id="1.50.40.10">
    <property type="entry name" value="Mitochondrial carrier domain"/>
    <property type="match status" value="1"/>
</dbReference>
<evidence type="ECO:0000256" key="1">
    <source>
        <dbReference type="ARBA" id="ARBA00004141"/>
    </source>
</evidence>
<evidence type="ECO:0000256" key="2">
    <source>
        <dbReference type="ARBA" id="ARBA00006375"/>
    </source>
</evidence>
<keyword evidence="3 8" id="KW-0813">Transport</keyword>
<dbReference type="InterPro" id="IPR018108">
    <property type="entry name" value="MCP_transmembrane"/>
</dbReference>
<feature type="repeat" description="Solcar" evidence="7">
    <location>
        <begin position="284"/>
        <end position="378"/>
    </location>
</feature>
<dbReference type="SUPFAM" id="SSF103506">
    <property type="entry name" value="Mitochondrial carrier"/>
    <property type="match status" value="1"/>
</dbReference>
<dbReference type="InterPro" id="IPR002067">
    <property type="entry name" value="MCP"/>
</dbReference>
<comment type="similarity">
    <text evidence="2 8">Belongs to the mitochondrial carrier (TC 2.A.29) family.</text>
</comment>
<dbReference type="AlphaFoldDB" id="A0A8C2U868"/>
<evidence type="ECO:0000313" key="9">
    <source>
        <dbReference type="Ensembl" id="ENSCJPP00005023809.1"/>
    </source>
</evidence>
<dbReference type="PROSITE" id="PS50920">
    <property type="entry name" value="SOLCAR"/>
    <property type="match status" value="2"/>
</dbReference>
<dbReference type="PANTHER" id="PTHR24089">
    <property type="entry name" value="SOLUTE CARRIER FAMILY 25"/>
    <property type="match status" value="1"/>
</dbReference>
<keyword evidence="6 7" id="KW-0472">Membrane</keyword>
<dbReference type="GO" id="GO:0016020">
    <property type="term" value="C:membrane"/>
    <property type="evidence" value="ECO:0007669"/>
    <property type="project" value="UniProtKB-SubCell"/>
</dbReference>
<dbReference type="GO" id="GO:0055085">
    <property type="term" value="P:transmembrane transport"/>
    <property type="evidence" value="ECO:0007669"/>
    <property type="project" value="InterPro"/>
</dbReference>
<dbReference type="InterPro" id="IPR023395">
    <property type="entry name" value="MCP_dom_sf"/>
</dbReference>
<evidence type="ECO:0000256" key="7">
    <source>
        <dbReference type="PROSITE-ProRule" id="PRU00282"/>
    </source>
</evidence>
<feature type="repeat" description="Solcar" evidence="7">
    <location>
        <begin position="189"/>
        <end position="276"/>
    </location>
</feature>
<gene>
    <name evidence="9" type="primary">SLC25A43</name>
</gene>
<evidence type="ECO:0000256" key="6">
    <source>
        <dbReference type="ARBA" id="ARBA00023136"/>
    </source>
</evidence>
<reference evidence="9" key="3">
    <citation type="submission" date="2025-09" db="UniProtKB">
        <authorList>
            <consortium name="Ensembl"/>
        </authorList>
    </citation>
    <scope>IDENTIFICATION</scope>
</reference>
<accession>A0A8C2U868</accession>
<keyword evidence="4 7" id="KW-0812">Transmembrane</keyword>
<evidence type="ECO:0000256" key="4">
    <source>
        <dbReference type="ARBA" id="ARBA00022692"/>
    </source>
</evidence>
<comment type="subcellular location">
    <subcellularLocation>
        <location evidence="1">Membrane</location>
        <topology evidence="1">Multi-pass membrane protein</topology>
    </subcellularLocation>
</comment>
<dbReference type="Ensembl" id="ENSCJPT00005032544.1">
    <property type="protein sequence ID" value="ENSCJPP00005023809.1"/>
    <property type="gene ID" value="ENSCJPG00005018822.1"/>
</dbReference>
<dbReference type="GeneTree" id="ENSGT00940000160686"/>
<sequence>MGTKIVTFAHSALSHYFWTSFKRLCPIQTFYLLPPHRTAGVDLRGHRRGRPLFCSAAPGLFRSALQPGPGRARPASPPHGWFTVRGHGHLAAGRAAERPAAAVLCGAGGRNEPQPDGAAGAGAGAEADGHRHCGRGLLGAGRGLCRTEGVRALWKGNLTACLRLCPYSALQIAASRRLVILFTDELGHISHWRAIIAGSLAGMVATVVTYPTDVIKTRLIVQNRLEPSYEGILHAFYKIYHQEGLVALYRGVTPAILGAVPFSAGSFFVYISLDKIWREPMVCFTPLQNFINGCVAAAVAQTLSFPFETVKRKMQAQSPWLPHCGAVDVHFTGMADCFRQTMKYKGVLGLWSGLTPSLLKIVPYFGVMFSTFEFCKRVCLYRNGYIESPLSYKLTPGVDQSLLPQELRELKRLRRENLEPRKSALEN</sequence>
<keyword evidence="5" id="KW-0677">Repeat</keyword>
<organism evidence="9 10">
    <name type="scientific">Coturnix japonica</name>
    <name type="common">Japanese quail</name>
    <name type="synonym">Coturnix coturnix japonica</name>
    <dbReference type="NCBI Taxonomy" id="93934"/>
    <lineage>
        <taxon>Eukaryota</taxon>
        <taxon>Metazoa</taxon>
        <taxon>Chordata</taxon>
        <taxon>Craniata</taxon>
        <taxon>Vertebrata</taxon>
        <taxon>Euteleostomi</taxon>
        <taxon>Archelosauria</taxon>
        <taxon>Archosauria</taxon>
        <taxon>Dinosauria</taxon>
        <taxon>Saurischia</taxon>
        <taxon>Theropoda</taxon>
        <taxon>Coelurosauria</taxon>
        <taxon>Aves</taxon>
        <taxon>Neognathae</taxon>
        <taxon>Galloanserae</taxon>
        <taxon>Galliformes</taxon>
        <taxon>Phasianidae</taxon>
        <taxon>Perdicinae</taxon>
        <taxon>Coturnix</taxon>
    </lineage>
</organism>
<evidence type="ECO:0000256" key="5">
    <source>
        <dbReference type="ARBA" id="ARBA00022737"/>
    </source>
</evidence>